<protein>
    <submittedName>
        <fullName evidence="2">Uncharacterized protein</fullName>
    </submittedName>
</protein>
<dbReference type="EMBL" id="BAAAZG010000042">
    <property type="protein sequence ID" value="GAA4087712.1"/>
    <property type="molecule type" value="Genomic_DNA"/>
</dbReference>
<name>A0ABP7WF54_9ACTN</name>
<gene>
    <name evidence="2" type="ORF">GCM10022214_55010</name>
</gene>
<accession>A0ABP7WF54</accession>
<comment type="caution">
    <text evidence="2">The sequence shown here is derived from an EMBL/GenBank/DDBJ whole genome shotgun (WGS) entry which is preliminary data.</text>
</comment>
<organism evidence="2 3">
    <name type="scientific">Actinomadura miaoliensis</name>
    <dbReference type="NCBI Taxonomy" id="430685"/>
    <lineage>
        <taxon>Bacteria</taxon>
        <taxon>Bacillati</taxon>
        <taxon>Actinomycetota</taxon>
        <taxon>Actinomycetes</taxon>
        <taxon>Streptosporangiales</taxon>
        <taxon>Thermomonosporaceae</taxon>
        <taxon>Actinomadura</taxon>
    </lineage>
</organism>
<evidence type="ECO:0000256" key="1">
    <source>
        <dbReference type="SAM" id="MobiDB-lite"/>
    </source>
</evidence>
<feature type="region of interest" description="Disordered" evidence="1">
    <location>
        <begin position="85"/>
        <end position="105"/>
    </location>
</feature>
<reference evidence="3" key="1">
    <citation type="journal article" date="2019" name="Int. J. Syst. Evol. Microbiol.">
        <title>The Global Catalogue of Microorganisms (GCM) 10K type strain sequencing project: providing services to taxonomists for standard genome sequencing and annotation.</title>
        <authorList>
            <consortium name="The Broad Institute Genomics Platform"/>
            <consortium name="The Broad Institute Genome Sequencing Center for Infectious Disease"/>
            <person name="Wu L."/>
            <person name="Ma J."/>
        </authorList>
    </citation>
    <scope>NUCLEOTIDE SEQUENCE [LARGE SCALE GENOMIC DNA]</scope>
    <source>
        <strain evidence="3">JCM 16702</strain>
    </source>
</reference>
<sequence>MGARAGGRRKRLRCGSPKVTISSRFAHDSPHACVTCAAHVRLVPESATGALACPGGRVLALARALGAGSRGEANAMLKRVRTAGLSRDRGASASSLRMPEGVSWV</sequence>
<keyword evidence="3" id="KW-1185">Reference proteome</keyword>
<proteinExistence type="predicted"/>
<dbReference type="Proteomes" id="UP001500683">
    <property type="component" value="Unassembled WGS sequence"/>
</dbReference>
<evidence type="ECO:0000313" key="2">
    <source>
        <dbReference type="EMBL" id="GAA4087712.1"/>
    </source>
</evidence>
<evidence type="ECO:0000313" key="3">
    <source>
        <dbReference type="Proteomes" id="UP001500683"/>
    </source>
</evidence>